<accession>A0A7J6B6T1</accession>
<keyword evidence="2" id="KW-1185">Reference proteome</keyword>
<gene>
    <name evidence="1" type="ORF">AMELA_G00047940</name>
</gene>
<sequence>MGSVNHPVPEPNIEGLSIPHIDWESSGLIADAHASIVVPTTECPLSEEQMAALQEAVDPKTTSDIWLGIYLAALQFCQSVLME</sequence>
<dbReference type="EMBL" id="JAAGNN010000004">
    <property type="protein sequence ID" value="KAF4090089.1"/>
    <property type="molecule type" value="Genomic_DNA"/>
</dbReference>
<reference evidence="1 2" key="1">
    <citation type="submission" date="2020-02" db="EMBL/GenBank/DDBJ databases">
        <title>A chromosome-scale genome assembly of the black bullhead catfish (Ameiurus melas).</title>
        <authorList>
            <person name="Wen M."/>
            <person name="Zham M."/>
            <person name="Cabau C."/>
            <person name="Klopp C."/>
            <person name="Donnadieu C."/>
            <person name="Roques C."/>
            <person name="Bouchez O."/>
            <person name="Lampietro C."/>
            <person name="Jouanno E."/>
            <person name="Herpin A."/>
            <person name="Louis A."/>
            <person name="Berthelot C."/>
            <person name="Parey E."/>
            <person name="Roest-Crollius H."/>
            <person name="Braasch I."/>
            <person name="Postlethwait J."/>
            <person name="Robinson-Rechavi M."/>
            <person name="Echchiki A."/>
            <person name="Begum T."/>
            <person name="Montfort J."/>
            <person name="Schartl M."/>
            <person name="Bobe J."/>
            <person name="Guiguen Y."/>
        </authorList>
    </citation>
    <scope>NUCLEOTIDE SEQUENCE [LARGE SCALE GENOMIC DNA]</scope>
    <source>
        <strain evidence="1">M_S1</strain>
        <tissue evidence="1">Blood</tissue>
    </source>
</reference>
<dbReference type="AlphaFoldDB" id="A0A7J6B6T1"/>
<evidence type="ECO:0000313" key="1">
    <source>
        <dbReference type="EMBL" id="KAF4090089.1"/>
    </source>
</evidence>
<dbReference type="Proteomes" id="UP000593565">
    <property type="component" value="Unassembled WGS sequence"/>
</dbReference>
<proteinExistence type="predicted"/>
<organism evidence="1 2">
    <name type="scientific">Ameiurus melas</name>
    <name type="common">Black bullhead</name>
    <name type="synonym">Silurus melas</name>
    <dbReference type="NCBI Taxonomy" id="219545"/>
    <lineage>
        <taxon>Eukaryota</taxon>
        <taxon>Metazoa</taxon>
        <taxon>Chordata</taxon>
        <taxon>Craniata</taxon>
        <taxon>Vertebrata</taxon>
        <taxon>Euteleostomi</taxon>
        <taxon>Actinopterygii</taxon>
        <taxon>Neopterygii</taxon>
        <taxon>Teleostei</taxon>
        <taxon>Ostariophysi</taxon>
        <taxon>Siluriformes</taxon>
        <taxon>Ictaluridae</taxon>
        <taxon>Ameiurus</taxon>
    </lineage>
</organism>
<name>A0A7J6B6T1_AMEME</name>
<protein>
    <submittedName>
        <fullName evidence="1">Uncharacterized protein</fullName>
    </submittedName>
</protein>
<comment type="caution">
    <text evidence="1">The sequence shown here is derived from an EMBL/GenBank/DDBJ whole genome shotgun (WGS) entry which is preliminary data.</text>
</comment>
<evidence type="ECO:0000313" key="2">
    <source>
        <dbReference type="Proteomes" id="UP000593565"/>
    </source>
</evidence>